<dbReference type="Gene3D" id="1.20.58.80">
    <property type="entry name" value="Phosphotransferase system, lactose/cellobiose-type IIA subunit"/>
    <property type="match status" value="1"/>
</dbReference>
<name>A0ABQ9XB47_9EUKA</name>
<gene>
    <name evidence="2" type="ORF">BLNAU_15322</name>
</gene>
<feature type="compositionally biased region" description="Pro residues" evidence="1">
    <location>
        <begin position="161"/>
        <end position="186"/>
    </location>
</feature>
<organism evidence="2 3">
    <name type="scientific">Blattamonas nauphoetae</name>
    <dbReference type="NCBI Taxonomy" id="2049346"/>
    <lineage>
        <taxon>Eukaryota</taxon>
        <taxon>Metamonada</taxon>
        <taxon>Preaxostyla</taxon>
        <taxon>Oxymonadida</taxon>
        <taxon>Blattamonas</taxon>
    </lineage>
</organism>
<protein>
    <recommendedName>
        <fullName evidence="4">MIT domain-containing protein</fullName>
    </recommendedName>
</protein>
<comment type="caution">
    <text evidence="2">The sequence shown here is derived from an EMBL/GenBank/DDBJ whole genome shotgun (WGS) entry which is preliminary data.</text>
</comment>
<sequence length="301" mass="33996">MNNPQNFVNAANRFLKQANDAEQAGNVQTQIACIVKAIENLDKARQLTMLHEYKLELTGQIEGLLSKAENLKKLKVSSPAAGDEAFATGMWRCETARAELKMCTFEDARIHFQQAVEQFKIAEMTGSTQAIRQQATEWIKYINKKLQQLDLDDFGRDQLSPPLPIQVPPRPQVSPSRTPSPPKFTPQPAPIAPVLVANDHAITPSAPPSSGPIEPEIIDEKHTLIVSRKTRNHTTEAGKLTQKAMECERTYQFDAARTFYRSAIVELEQAIDEETRPEQVMNYRDIIKAREADLRRIENRH</sequence>
<dbReference type="Proteomes" id="UP001281761">
    <property type="component" value="Unassembled WGS sequence"/>
</dbReference>
<evidence type="ECO:0000313" key="3">
    <source>
        <dbReference type="Proteomes" id="UP001281761"/>
    </source>
</evidence>
<keyword evidence="3" id="KW-1185">Reference proteome</keyword>
<feature type="region of interest" description="Disordered" evidence="1">
    <location>
        <begin position="154"/>
        <end position="186"/>
    </location>
</feature>
<accession>A0ABQ9XB47</accession>
<evidence type="ECO:0000313" key="2">
    <source>
        <dbReference type="EMBL" id="KAK2949748.1"/>
    </source>
</evidence>
<proteinExistence type="predicted"/>
<reference evidence="2 3" key="1">
    <citation type="journal article" date="2022" name="bioRxiv">
        <title>Genomics of Preaxostyla Flagellates Illuminates Evolutionary Transitions and the Path Towards Mitochondrial Loss.</title>
        <authorList>
            <person name="Novak L.V.F."/>
            <person name="Treitli S.C."/>
            <person name="Pyrih J."/>
            <person name="Halakuc P."/>
            <person name="Pipaliya S.V."/>
            <person name="Vacek V."/>
            <person name="Brzon O."/>
            <person name="Soukal P."/>
            <person name="Eme L."/>
            <person name="Dacks J.B."/>
            <person name="Karnkowska A."/>
            <person name="Elias M."/>
            <person name="Hampl V."/>
        </authorList>
    </citation>
    <scope>NUCLEOTIDE SEQUENCE [LARGE SCALE GENOMIC DNA]</scope>
    <source>
        <strain evidence="2">NAU3</strain>
        <tissue evidence="2">Gut</tissue>
    </source>
</reference>
<evidence type="ECO:0008006" key="4">
    <source>
        <dbReference type="Google" id="ProtNLM"/>
    </source>
</evidence>
<dbReference type="InterPro" id="IPR036181">
    <property type="entry name" value="MIT_dom_sf"/>
</dbReference>
<evidence type="ECO:0000256" key="1">
    <source>
        <dbReference type="SAM" id="MobiDB-lite"/>
    </source>
</evidence>
<dbReference type="EMBL" id="JARBJD010000150">
    <property type="protein sequence ID" value="KAK2949748.1"/>
    <property type="molecule type" value="Genomic_DNA"/>
</dbReference>
<dbReference type="SUPFAM" id="SSF116846">
    <property type="entry name" value="MIT domain"/>
    <property type="match status" value="2"/>
</dbReference>